<evidence type="ECO:0000313" key="1">
    <source>
        <dbReference type="EMBL" id="PLZ95214.1"/>
    </source>
</evidence>
<name>A0A2N6KAB7_9CYAN</name>
<dbReference type="RefSeq" id="WP_102174939.1">
    <property type="nucleotide sequence ID" value="NZ_NMQA01000331.1"/>
</dbReference>
<organism evidence="1 2">
    <name type="scientific">Fischerella thermalis CCMEE 5268</name>
    <dbReference type="NCBI Taxonomy" id="2019662"/>
    <lineage>
        <taxon>Bacteria</taxon>
        <taxon>Bacillati</taxon>
        <taxon>Cyanobacteriota</taxon>
        <taxon>Cyanophyceae</taxon>
        <taxon>Nostocales</taxon>
        <taxon>Hapalosiphonaceae</taxon>
        <taxon>Fischerella</taxon>
    </lineage>
</organism>
<gene>
    <name evidence="1" type="ORF">CEN50_23075</name>
</gene>
<proteinExistence type="predicted"/>
<dbReference type="Proteomes" id="UP000235025">
    <property type="component" value="Unassembled WGS sequence"/>
</dbReference>
<comment type="caution">
    <text evidence="1">The sequence shown here is derived from an EMBL/GenBank/DDBJ whole genome shotgun (WGS) entry which is preliminary data.</text>
</comment>
<protein>
    <submittedName>
        <fullName evidence="1">Uncharacterized protein</fullName>
    </submittedName>
</protein>
<sequence>MIFVGYKQVSSPEELQKLLQNYYQQPSYYFLRWAYTVSGILADLPADFPSPEGQMFNSELELRWKQNNDGYQVLLLSQNQPKPESKFNPIGKEWIICDRNAYFYDTDETKFPKGFTYPEKLSLGQRYFQDAKTSTIHFVALTVKT</sequence>
<evidence type="ECO:0000313" key="2">
    <source>
        <dbReference type="Proteomes" id="UP000235025"/>
    </source>
</evidence>
<accession>A0A2N6KAB7</accession>
<dbReference type="EMBL" id="NMQA01000331">
    <property type="protein sequence ID" value="PLZ95214.1"/>
    <property type="molecule type" value="Genomic_DNA"/>
</dbReference>
<dbReference type="AlphaFoldDB" id="A0A2N6KAB7"/>
<reference evidence="1 2" key="1">
    <citation type="submission" date="2017-07" db="EMBL/GenBank/DDBJ databases">
        <title>Genomes of Fischerella (Mastigocladus) sp. strains.</title>
        <authorList>
            <person name="Miller S.R."/>
        </authorList>
    </citation>
    <scope>NUCLEOTIDE SEQUENCE [LARGE SCALE GENOMIC DNA]</scope>
    <source>
        <strain evidence="1 2">CCMEE 5268</strain>
    </source>
</reference>